<keyword evidence="10" id="KW-1185">Reference proteome</keyword>
<evidence type="ECO:0000313" key="8">
    <source>
        <dbReference type="EMBL" id="ELT87015.1"/>
    </source>
</evidence>
<evidence type="ECO:0000256" key="2">
    <source>
        <dbReference type="ARBA" id="ARBA00022692"/>
    </source>
</evidence>
<dbReference type="OrthoDB" id="6134459at2759"/>
<gene>
    <name evidence="8" type="ORF">CAPTEDRAFT_120162</name>
</gene>
<organism evidence="8">
    <name type="scientific">Capitella teleta</name>
    <name type="common">Polychaete worm</name>
    <dbReference type="NCBI Taxonomy" id="283909"/>
    <lineage>
        <taxon>Eukaryota</taxon>
        <taxon>Metazoa</taxon>
        <taxon>Spiralia</taxon>
        <taxon>Lophotrochozoa</taxon>
        <taxon>Annelida</taxon>
        <taxon>Polychaeta</taxon>
        <taxon>Sedentaria</taxon>
        <taxon>Scolecida</taxon>
        <taxon>Capitellidae</taxon>
        <taxon>Capitella</taxon>
    </lineage>
</organism>
<feature type="domain" description="G-protein coupled receptors family 2 profile 2" evidence="7">
    <location>
        <begin position="1"/>
        <end position="216"/>
    </location>
</feature>
<dbReference type="GO" id="GO:0016020">
    <property type="term" value="C:membrane"/>
    <property type="evidence" value="ECO:0007669"/>
    <property type="project" value="UniProtKB-SubCell"/>
</dbReference>
<dbReference type="PANTHER" id="PTHR45902">
    <property type="entry name" value="LATROPHILIN RECEPTOR-LIKE PROTEIN A"/>
    <property type="match status" value="1"/>
</dbReference>
<dbReference type="OMA" id="GSKGCWI"/>
<dbReference type="Proteomes" id="UP000014760">
    <property type="component" value="Unassembled WGS sequence"/>
</dbReference>
<evidence type="ECO:0000259" key="7">
    <source>
        <dbReference type="PROSITE" id="PS50261"/>
    </source>
</evidence>
<dbReference type="EMBL" id="AMQN01016123">
    <property type="status" value="NOT_ANNOTATED_CDS"/>
    <property type="molecule type" value="Genomic_DNA"/>
</dbReference>
<dbReference type="Pfam" id="PF00002">
    <property type="entry name" value="7tm_2"/>
    <property type="match status" value="1"/>
</dbReference>
<proteinExistence type="predicted"/>
<keyword evidence="4 6" id="KW-0472">Membrane</keyword>
<evidence type="ECO:0000256" key="3">
    <source>
        <dbReference type="ARBA" id="ARBA00022989"/>
    </source>
</evidence>
<feature type="transmembrane region" description="Helical" evidence="6">
    <location>
        <begin position="165"/>
        <end position="187"/>
    </location>
</feature>
<dbReference type="InterPro" id="IPR017981">
    <property type="entry name" value="GPCR_2-like_7TM"/>
</dbReference>
<dbReference type="PANTHER" id="PTHR45902:SF1">
    <property type="entry name" value="LATROPHILIN RECEPTOR-LIKE PROTEIN A"/>
    <property type="match status" value="1"/>
</dbReference>
<evidence type="ECO:0000256" key="6">
    <source>
        <dbReference type="SAM" id="Phobius"/>
    </source>
</evidence>
<evidence type="ECO:0000313" key="9">
    <source>
        <dbReference type="EnsemblMetazoa" id="CapteP120162"/>
    </source>
</evidence>
<feature type="transmembrane region" description="Helical" evidence="6">
    <location>
        <begin position="82"/>
        <end position="103"/>
    </location>
</feature>
<evidence type="ECO:0000256" key="5">
    <source>
        <dbReference type="SAM" id="MobiDB-lite"/>
    </source>
</evidence>
<dbReference type="HOGENOM" id="CLU_002753_3_0_1"/>
<feature type="transmembrane region" description="Helical" evidence="6">
    <location>
        <begin position="193"/>
        <end position="214"/>
    </location>
</feature>
<protein>
    <recommendedName>
        <fullName evidence="7">G-protein coupled receptors family 2 profile 2 domain-containing protein</fullName>
    </recommendedName>
</protein>
<feature type="transmembrane region" description="Helical" evidence="6">
    <location>
        <begin position="123"/>
        <end position="145"/>
    </location>
</feature>
<dbReference type="GO" id="GO:0004930">
    <property type="term" value="F:G protein-coupled receptor activity"/>
    <property type="evidence" value="ECO:0007669"/>
    <property type="project" value="InterPro"/>
</dbReference>
<evidence type="ECO:0000313" key="10">
    <source>
        <dbReference type="Proteomes" id="UP000014760"/>
    </source>
</evidence>
<feature type="region of interest" description="Disordered" evidence="5">
    <location>
        <begin position="232"/>
        <end position="259"/>
    </location>
</feature>
<dbReference type="InterPro" id="IPR000832">
    <property type="entry name" value="GPCR_2_secretin-like"/>
</dbReference>
<evidence type="ECO:0000256" key="1">
    <source>
        <dbReference type="ARBA" id="ARBA00004141"/>
    </source>
</evidence>
<name>R7T6M4_CAPTE</name>
<keyword evidence="2 6" id="KW-0812">Transmembrane</keyword>
<feature type="transmembrane region" description="Helical" evidence="6">
    <location>
        <begin position="7"/>
        <end position="31"/>
    </location>
</feature>
<keyword evidence="3 6" id="KW-1133">Transmembrane helix</keyword>
<evidence type="ECO:0000256" key="4">
    <source>
        <dbReference type="ARBA" id="ARBA00023136"/>
    </source>
</evidence>
<dbReference type="Gene3D" id="1.20.1070.10">
    <property type="entry name" value="Rhodopsin 7-helix transmembrane proteins"/>
    <property type="match status" value="1"/>
</dbReference>
<accession>R7T6M4</accession>
<dbReference type="AlphaFoldDB" id="R7T6M4"/>
<reference evidence="10" key="1">
    <citation type="submission" date="2012-12" db="EMBL/GenBank/DDBJ databases">
        <authorList>
            <person name="Hellsten U."/>
            <person name="Grimwood J."/>
            <person name="Chapman J.A."/>
            <person name="Shapiro H."/>
            <person name="Aerts A."/>
            <person name="Otillar R.P."/>
            <person name="Terry A.Y."/>
            <person name="Boore J.L."/>
            <person name="Simakov O."/>
            <person name="Marletaz F."/>
            <person name="Cho S.-J."/>
            <person name="Edsinger-Gonzales E."/>
            <person name="Havlak P."/>
            <person name="Kuo D.-H."/>
            <person name="Larsson T."/>
            <person name="Lv J."/>
            <person name="Arendt D."/>
            <person name="Savage R."/>
            <person name="Osoegawa K."/>
            <person name="de Jong P."/>
            <person name="Lindberg D.R."/>
            <person name="Seaver E.C."/>
            <person name="Weisblat D.A."/>
            <person name="Putnam N.H."/>
            <person name="Grigoriev I.V."/>
            <person name="Rokhsar D.S."/>
        </authorList>
    </citation>
    <scope>NUCLEOTIDE SEQUENCE</scope>
    <source>
        <strain evidence="10">I ESC-2004</strain>
    </source>
</reference>
<reference evidence="8 10" key="2">
    <citation type="journal article" date="2013" name="Nature">
        <title>Insights into bilaterian evolution from three spiralian genomes.</title>
        <authorList>
            <person name="Simakov O."/>
            <person name="Marletaz F."/>
            <person name="Cho S.J."/>
            <person name="Edsinger-Gonzales E."/>
            <person name="Havlak P."/>
            <person name="Hellsten U."/>
            <person name="Kuo D.H."/>
            <person name="Larsson T."/>
            <person name="Lv J."/>
            <person name="Arendt D."/>
            <person name="Savage R."/>
            <person name="Osoegawa K."/>
            <person name="de Jong P."/>
            <person name="Grimwood J."/>
            <person name="Chapman J.A."/>
            <person name="Shapiro H."/>
            <person name="Aerts A."/>
            <person name="Otillar R.P."/>
            <person name="Terry A.Y."/>
            <person name="Boore J.L."/>
            <person name="Grigoriev I.V."/>
            <person name="Lindberg D.R."/>
            <person name="Seaver E.C."/>
            <person name="Weisblat D.A."/>
            <person name="Putnam N.H."/>
            <person name="Rokhsar D.S."/>
        </authorList>
    </citation>
    <scope>NUCLEOTIDE SEQUENCE</scope>
    <source>
        <strain evidence="8 10">I ESC-2004</strain>
    </source>
</reference>
<dbReference type="EMBL" id="KB312557">
    <property type="protein sequence ID" value="ELT87015.1"/>
    <property type="molecule type" value="Genomic_DNA"/>
</dbReference>
<dbReference type="PROSITE" id="PS50261">
    <property type="entry name" value="G_PROTEIN_RECEP_F2_4"/>
    <property type="match status" value="1"/>
</dbReference>
<sequence>MNEHFKLMVLLWVILIMSHVCFLLGGWLVWYPVGCTVIAVCQHYLWLSSFFAMSAISYKLFKTFDSISTHNDSHGNLKCYTYILGSPAVIVASCVAMHLTGFFQYGSPSFCWITGSLNIGVSFALPVAVLLLINIVFFGMIVKSLGQSMDTAASATSRYNLKQRLILHVKLSSVMGFTWLSGLLANIPHLTFFRYIFLFLASSNGFFVAFAFSVNRRILGLLRDSIRSRNTGKSAQQKQLAEASSTVKIKGRKSDEKNV</sequence>
<feature type="compositionally biased region" description="Polar residues" evidence="5">
    <location>
        <begin position="232"/>
        <end position="247"/>
    </location>
</feature>
<dbReference type="InterPro" id="IPR053231">
    <property type="entry name" value="GPCR_LN-TM7"/>
</dbReference>
<feature type="transmembrane region" description="Helical" evidence="6">
    <location>
        <begin position="43"/>
        <end position="61"/>
    </location>
</feature>
<reference evidence="9" key="3">
    <citation type="submission" date="2015-06" db="UniProtKB">
        <authorList>
            <consortium name="EnsemblMetazoa"/>
        </authorList>
    </citation>
    <scope>IDENTIFICATION</scope>
</reference>
<dbReference type="EnsemblMetazoa" id="CapteT120162">
    <property type="protein sequence ID" value="CapteP120162"/>
    <property type="gene ID" value="CapteG120162"/>
</dbReference>
<dbReference type="GO" id="GO:0007166">
    <property type="term" value="P:cell surface receptor signaling pathway"/>
    <property type="evidence" value="ECO:0007669"/>
    <property type="project" value="InterPro"/>
</dbReference>
<comment type="subcellular location">
    <subcellularLocation>
        <location evidence="1">Membrane</location>
        <topology evidence="1">Multi-pass membrane protein</topology>
    </subcellularLocation>
</comment>